<dbReference type="InterPro" id="IPR000651">
    <property type="entry name" value="Ras-like_Gua-exchang_fac_N"/>
</dbReference>
<gene>
    <name evidence="4" type="primary">Necator_chrIV.g14311</name>
    <name evidence="4" type="ORF">RB195_001017</name>
</gene>
<evidence type="ECO:0000256" key="2">
    <source>
        <dbReference type="SAM" id="MobiDB-lite"/>
    </source>
</evidence>
<comment type="caution">
    <text evidence="4">The sequence shown here is derived from an EMBL/GenBank/DDBJ whole genome shotgun (WGS) entry which is preliminary data.</text>
</comment>
<dbReference type="Proteomes" id="UP001303046">
    <property type="component" value="Unassembled WGS sequence"/>
</dbReference>
<keyword evidence="5" id="KW-1185">Reference proteome</keyword>
<organism evidence="4 5">
    <name type="scientific">Necator americanus</name>
    <name type="common">Human hookworm</name>
    <dbReference type="NCBI Taxonomy" id="51031"/>
    <lineage>
        <taxon>Eukaryota</taxon>
        <taxon>Metazoa</taxon>
        <taxon>Ecdysozoa</taxon>
        <taxon>Nematoda</taxon>
        <taxon>Chromadorea</taxon>
        <taxon>Rhabditida</taxon>
        <taxon>Rhabditina</taxon>
        <taxon>Rhabditomorpha</taxon>
        <taxon>Strongyloidea</taxon>
        <taxon>Ancylostomatidae</taxon>
        <taxon>Bunostominae</taxon>
        <taxon>Necator</taxon>
    </lineage>
</organism>
<name>A0ABR1DDZ0_NECAM</name>
<feature type="region of interest" description="Disordered" evidence="2">
    <location>
        <begin position="24"/>
        <end position="53"/>
    </location>
</feature>
<evidence type="ECO:0000259" key="3">
    <source>
        <dbReference type="PROSITE" id="PS50212"/>
    </source>
</evidence>
<dbReference type="InterPro" id="IPR023578">
    <property type="entry name" value="Ras_GEF_dom_sf"/>
</dbReference>
<sequence>MSREVCAVIEVVAVAKTPVSSVMKVQSVPETRPWSPMRRAPRKNRSRSSQPHADMVTSAISNSTSQPMLNNGVFYSLPRRTGMLAASPLMASSTKRRDLELNTRKSDKFDQNDIVLDAMGNVLSGSSEALIARLLPTRDGVPDANYMFTLLLNLRTVMSPEELMQKIVQAVNILEEDGSYRIFLLYTTSRAQCFLFTNP</sequence>
<evidence type="ECO:0000256" key="1">
    <source>
        <dbReference type="PROSITE-ProRule" id="PRU00135"/>
    </source>
</evidence>
<feature type="domain" description="N-terminal Ras-GEF" evidence="3">
    <location>
        <begin position="118"/>
        <end position="199"/>
    </location>
</feature>
<dbReference type="Pfam" id="PF00618">
    <property type="entry name" value="RasGEF_N"/>
    <property type="match status" value="1"/>
</dbReference>
<accession>A0ABR1DDZ0</accession>
<evidence type="ECO:0000313" key="4">
    <source>
        <dbReference type="EMBL" id="KAK6748140.1"/>
    </source>
</evidence>
<evidence type="ECO:0000313" key="5">
    <source>
        <dbReference type="Proteomes" id="UP001303046"/>
    </source>
</evidence>
<dbReference type="SUPFAM" id="SSF48366">
    <property type="entry name" value="Ras GEF"/>
    <property type="match status" value="1"/>
</dbReference>
<keyword evidence="1" id="KW-0344">Guanine-nucleotide releasing factor</keyword>
<proteinExistence type="predicted"/>
<dbReference type="Gene3D" id="1.20.870.10">
    <property type="entry name" value="Son of sevenless (SoS) protein Chain: S domain 1"/>
    <property type="match status" value="1"/>
</dbReference>
<dbReference type="PROSITE" id="PS50212">
    <property type="entry name" value="RASGEF_NTER"/>
    <property type="match status" value="1"/>
</dbReference>
<dbReference type="EMBL" id="JAVFWL010000004">
    <property type="protein sequence ID" value="KAK6748140.1"/>
    <property type="molecule type" value="Genomic_DNA"/>
</dbReference>
<protein>
    <recommendedName>
        <fullName evidence="3">N-terminal Ras-GEF domain-containing protein</fullName>
    </recommendedName>
</protein>
<reference evidence="4 5" key="1">
    <citation type="submission" date="2023-08" db="EMBL/GenBank/DDBJ databases">
        <title>A Necator americanus chromosomal reference genome.</title>
        <authorList>
            <person name="Ilik V."/>
            <person name="Petrzelkova K.J."/>
            <person name="Pardy F."/>
            <person name="Fuh T."/>
            <person name="Niatou-Singa F.S."/>
            <person name="Gouil Q."/>
            <person name="Baker L."/>
            <person name="Ritchie M.E."/>
            <person name="Jex A.R."/>
            <person name="Gazzola D."/>
            <person name="Li H."/>
            <person name="Toshio Fujiwara R."/>
            <person name="Zhan B."/>
            <person name="Aroian R.V."/>
            <person name="Pafco B."/>
            <person name="Schwarz E.M."/>
        </authorList>
    </citation>
    <scope>NUCLEOTIDE SEQUENCE [LARGE SCALE GENOMIC DNA]</scope>
    <source>
        <strain evidence="4 5">Aroian</strain>
        <tissue evidence="4">Whole animal</tissue>
    </source>
</reference>